<evidence type="ECO:0008006" key="4">
    <source>
        <dbReference type="Google" id="ProtNLM"/>
    </source>
</evidence>
<feature type="region of interest" description="Disordered" evidence="1">
    <location>
        <begin position="507"/>
        <end position="608"/>
    </location>
</feature>
<feature type="region of interest" description="Disordered" evidence="1">
    <location>
        <begin position="1"/>
        <end position="25"/>
    </location>
</feature>
<feature type="compositionally biased region" description="Low complexity" evidence="1">
    <location>
        <begin position="429"/>
        <end position="442"/>
    </location>
</feature>
<dbReference type="EMBL" id="KI966412">
    <property type="protein sequence ID" value="EWC47107.1"/>
    <property type="molecule type" value="Genomic_DNA"/>
</dbReference>
<feature type="compositionally biased region" description="Low complexity" evidence="1">
    <location>
        <begin position="453"/>
        <end position="464"/>
    </location>
</feature>
<organism evidence="2 3">
    <name type="scientific">Drechslerella stenobrocha 248</name>
    <dbReference type="NCBI Taxonomy" id="1043628"/>
    <lineage>
        <taxon>Eukaryota</taxon>
        <taxon>Fungi</taxon>
        <taxon>Dikarya</taxon>
        <taxon>Ascomycota</taxon>
        <taxon>Pezizomycotina</taxon>
        <taxon>Orbiliomycetes</taxon>
        <taxon>Orbiliales</taxon>
        <taxon>Orbiliaceae</taxon>
        <taxon>Drechslerella</taxon>
    </lineage>
</organism>
<dbReference type="HOGENOM" id="CLU_329823_0_0_1"/>
<evidence type="ECO:0000313" key="2">
    <source>
        <dbReference type="EMBL" id="EWC47107.1"/>
    </source>
</evidence>
<feature type="compositionally biased region" description="Low complexity" evidence="1">
    <location>
        <begin position="392"/>
        <end position="404"/>
    </location>
</feature>
<feature type="region of interest" description="Disordered" evidence="1">
    <location>
        <begin position="647"/>
        <end position="709"/>
    </location>
</feature>
<dbReference type="Proteomes" id="UP000024837">
    <property type="component" value="Unassembled WGS sequence"/>
</dbReference>
<gene>
    <name evidence="2" type="ORF">DRE_03476</name>
</gene>
<reference evidence="2 3" key="1">
    <citation type="submission" date="2013-05" db="EMBL/GenBank/DDBJ databases">
        <title>Drechslerella stenobrocha genome reveals carnivorous origination and mechanical trapping mechanism of predatory fungi.</title>
        <authorList>
            <person name="Liu X."/>
            <person name="Zhang W."/>
            <person name="Liu K."/>
        </authorList>
    </citation>
    <scope>NUCLEOTIDE SEQUENCE [LARGE SCALE GENOMIC DNA]</scope>
    <source>
        <strain evidence="2 3">248</strain>
    </source>
</reference>
<feature type="compositionally biased region" description="Basic residues" evidence="1">
    <location>
        <begin position="217"/>
        <end position="228"/>
    </location>
</feature>
<accession>W7I3X0</accession>
<feature type="region of interest" description="Disordered" evidence="1">
    <location>
        <begin position="296"/>
        <end position="317"/>
    </location>
</feature>
<feature type="compositionally biased region" description="Basic residues" evidence="1">
    <location>
        <begin position="362"/>
        <end position="391"/>
    </location>
</feature>
<feature type="region of interest" description="Disordered" evidence="1">
    <location>
        <begin position="217"/>
        <end position="252"/>
    </location>
</feature>
<evidence type="ECO:0000313" key="3">
    <source>
        <dbReference type="Proteomes" id="UP000024837"/>
    </source>
</evidence>
<name>W7I3X0_9PEZI</name>
<sequence>MPVIEDLDDPGYQRRTPSPTPSGTHFHYHSVAVPVVHQDDMSSYRGTMYAESQISPGARLHDPFFEDRMRHYGGQDYVVSPAHSRPVRPPVKYRYREEGIPRYRQITKYVPPHGGRASTGSLDRFDHCDYDDEAFHADREREREYEREKAMRIGFQRSGRHEHVYEKDTLVLARPPSPPPPRIIERDTIIIAPPAPQPHIHQETVDLGRRRNHRQRTYYHHHRSHHRDGSKSSGSSHSSRRHHARLEAELREERERNLQIEIQRERERRFSLSAGGGTFDTRLSGPHVGDFALAYNGRRHSRSPSPRPQRLSMSAVGRRHSANVIATHDHGYSSADDSHHHGRKAAAALGAAGLGAAALHHYRRHHSGSRSRSRSRSRSSSSRRHRSRSRLGKAALGATAAGVMLHEHNKHKRDRERGRTRSRSHSRLGKAAAATGLGAVAVHEVRKHRRQSESGYHSGSSSSRSRSHSHSRAKKAALAAAAIGVTAAAIRHHLLRTAAIPVAVRPPDDVESRTAGLALHEKRKHDREKAARRDSSVWPGADGSLNPHPLPRALDPAPGRRRPIGRAPEDENYNNNNNGKNVRIQSAPTTPNISGGPSNRPPYAGPSYAGPSYGAQSYATSSYAGAGAGPSLAPPHAARMAPQFSVASGTTEEIPRHEIPMPMPPGGYGPSDPPSRYPPSSGYVPPPQPQYVSAPKSILKNTPTASISS</sequence>
<feature type="compositionally biased region" description="Pro residues" evidence="1">
    <location>
        <begin position="661"/>
        <end position="677"/>
    </location>
</feature>
<evidence type="ECO:0000256" key="1">
    <source>
        <dbReference type="SAM" id="MobiDB-lite"/>
    </source>
</evidence>
<dbReference type="AlphaFoldDB" id="W7I3X0"/>
<protein>
    <recommendedName>
        <fullName evidence="4">DUF3824 domain-containing protein</fullName>
    </recommendedName>
</protein>
<keyword evidence="3" id="KW-1185">Reference proteome</keyword>
<feature type="compositionally biased region" description="Polar residues" evidence="1">
    <location>
        <begin position="699"/>
        <end position="709"/>
    </location>
</feature>
<proteinExistence type="predicted"/>
<feature type="compositionally biased region" description="Polar residues" evidence="1">
    <location>
        <begin position="583"/>
        <end position="597"/>
    </location>
</feature>
<feature type="compositionally biased region" description="Basic residues" evidence="1">
    <location>
        <begin position="408"/>
        <end position="428"/>
    </location>
</feature>
<dbReference type="OrthoDB" id="5419533at2759"/>
<feature type="region of interest" description="Disordered" evidence="1">
    <location>
        <begin position="362"/>
        <end position="473"/>
    </location>
</feature>